<dbReference type="InterPro" id="IPR001041">
    <property type="entry name" value="2Fe-2S_ferredoxin-type"/>
</dbReference>
<dbReference type="GO" id="GO:0051537">
    <property type="term" value="F:2 iron, 2 sulfur cluster binding"/>
    <property type="evidence" value="ECO:0007669"/>
    <property type="project" value="UniProtKB-KW"/>
</dbReference>
<reference evidence="13 14" key="1">
    <citation type="journal article" date="2013" name="Nature">
        <title>Insights into bilaterian evolution from three spiralian genomes.</title>
        <authorList>
            <person name="Simakov O."/>
            <person name="Marletaz F."/>
            <person name="Cho S.J."/>
            <person name="Edsinger-Gonzales E."/>
            <person name="Havlak P."/>
            <person name="Hellsten U."/>
            <person name="Kuo D.H."/>
            <person name="Larsson T."/>
            <person name="Lv J."/>
            <person name="Arendt D."/>
            <person name="Savage R."/>
            <person name="Osoegawa K."/>
            <person name="de Jong P."/>
            <person name="Grimwood J."/>
            <person name="Chapman J.A."/>
            <person name="Shapiro H."/>
            <person name="Aerts A."/>
            <person name="Otillar R.P."/>
            <person name="Terry A.Y."/>
            <person name="Boore J.L."/>
            <person name="Grigoriev I.V."/>
            <person name="Lindberg D.R."/>
            <person name="Seaver E.C."/>
            <person name="Weisblat D.A."/>
            <person name="Putnam N.H."/>
            <person name="Rokhsar D.S."/>
        </authorList>
    </citation>
    <scope>NUCLEOTIDE SEQUENCE [LARGE SCALE GENOMIC DNA]</scope>
</reference>
<evidence type="ECO:0000256" key="1">
    <source>
        <dbReference type="ARBA" id="ARBA00001924"/>
    </source>
</evidence>
<keyword evidence="4" id="KW-0001">2Fe-2S</keyword>
<dbReference type="OMA" id="QEADDVW"/>
<dbReference type="InterPro" id="IPR036884">
    <property type="entry name" value="2Fe-2S-bd_dom_sf"/>
</dbReference>
<dbReference type="Proteomes" id="UP000030746">
    <property type="component" value="Unassembled WGS sequence"/>
</dbReference>
<evidence type="ECO:0000256" key="7">
    <source>
        <dbReference type="ARBA" id="ARBA00023004"/>
    </source>
</evidence>
<dbReference type="STRING" id="225164.V3Z0N9"/>
<comment type="similarity">
    <text evidence="3">Belongs to the xanthine dehydrogenase family.</text>
</comment>
<feature type="domain" description="2Fe-2S ferredoxin-type" evidence="11">
    <location>
        <begin position="7"/>
        <end position="54"/>
    </location>
</feature>
<keyword evidence="6" id="KW-0560">Oxidoreductase</keyword>
<evidence type="ECO:0000259" key="12">
    <source>
        <dbReference type="Pfam" id="PF01799"/>
    </source>
</evidence>
<evidence type="ECO:0000256" key="9">
    <source>
        <dbReference type="ARBA" id="ARBA00023027"/>
    </source>
</evidence>
<organism evidence="13 14">
    <name type="scientific">Lottia gigantea</name>
    <name type="common">Giant owl limpet</name>
    <dbReference type="NCBI Taxonomy" id="225164"/>
    <lineage>
        <taxon>Eukaryota</taxon>
        <taxon>Metazoa</taxon>
        <taxon>Spiralia</taxon>
        <taxon>Lophotrochozoa</taxon>
        <taxon>Mollusca</taxon>
        <taxon>Gastropoda</taxon>
        <taxon>Patellogastropoda</taxon>
        <taxon>Lottioidea</taxon>
        <taxon>Lottiidae</taxon>
        <taxon>Lottia</taxon>
    </lineage>
</organism>
<dbReference type="PANTHER" id="PTHR45444">
    <property type="entry name" value="XANTHINE DEHYDROGENASE"/>
    <property type="match status" value="1"/>
</dbReference>
<evidence type="ECO:0000259" key="11">
    <source>
        <dbReference type="Pfam" id="PF00111"/>
    </source>
</evidence>
<dbReference type="HOGENOM" id="CLU_052511_3_2_1"/>
<dbReference type="GO" id="GO:0016491">
    <property type="term" value="F:oxidoreductase activity"/>
    <property type="evidence" value="ECO:0007669"/>
    <property type="project" value="UniProtKB-KW"/>
</dbReference>
<dbReference type="Gene3D" id="1.10.150.120">
    <property type="entry name" value="[2Fe-2S]-binding domain"/>
    <property type="match status" value="1"/>
</dbReference>
<name>V3Z0N9_LOTGI</name>
<evidence type="ECO:0000256" key="10">
    <source>
        <dbReference type="ARBA" id="ARBA00034078"/>
    </source>
</evidence>
<evidence type="ECO:0000256" key="8">
    <source>
        <dbReference type="ARBA" id="ARBA00023014"/>
    </source>
</evidence>
<keyword evidence="8" id="KW-0411">Iron-sulfur</keyword>
<dbReference type="InterPro" id="IPR012675">
    <property type="entry name" value="Beta-grasp_dom_sf"/>
</dbReference>
<dbReference type="KEGG" id="lgi:LOTGIDRAFT_97578"/>
<keyword evidence="14" id="KW-1185">Reference proteome</keyword>
<dbReference type="SUPFAM" id="SSF47741">
    <property type="entry name" value="CO dehydrogenase ISP C-domain like"/>
    <property type="match status" value="1"/>
</dbReference>
<dbReference type="InterPro" id="IPR036010">
    <property type="entry name" value="2Fe-2S_ferredoxin-like_sf"/>
</dbReference>
<feature type="domain" description="[2Fe-2S]-binding" evidence="12">
    <location>
        <begin position="66"/>
        <end position="140"/>
    </location>
</feature>
<keyword evidence="5" id="KW-0479">Metal-binding</keyword>
<keyword evidence="9" id="KW-0520">NAD</keyword>
<comment type="cofactor">
    <cofactor evidence="10">
        <name>[2Fe-2S] cluster</name>
        <dbReference type="ChEBI" id="CHEBI:190135"/>
    </cofactor>
</comment>
<dbReference type="InterPro" id="IPR002888">
    <property type="entry name" value="2Fe-2S-bd"/>
</dbReference>
<dbReference type="OrthoDB" id="8300278at2759"/>
<dbReference type="PROSITE" id="PS00197">
    <property type="entry name" value="2FE2S_FER_1"/>
    <property type="match status" value="1"/>
</dbReference>
<dbReference type="RefSeq" id="XP_009065181.1">
    <property type="nucleotide sequence ID" value="XM_009066933.1"/>
</dbReference>
<dbReference type="CTD" id="20253168"/>
<dbReference type="CDD" id="cd00207">
    <property type="entry name" value="fer2"/>
    <property type="match status" value="1"/>
</dbReference>
<dbReference type="Pfam" id="PF00111">
    <property type="entry name" value="Fer2"/>
    <property type="match status" value="1"/>
</dbReference>
<dbReference type="AlphaFoldDB" id="V3Z0N9"/>
<gene>
    <name evidence="13" type="ORF">LOTGIDRAFT_97578</name>
</gene>
<keyword evidence="7" id="KW-0408">Iron</keyword>
<dbReference type="GeneID" id="20253168"/>
<dbReference type="InterPro" id="IPR006058">
    <property type="entry name" value="2Fe2S_fd_BS"/>
</dbReference>
<accession>V3Z0N9</accession>
<dbReference type="PANTHER" id="PTHR45444:SF3">
    <property type="entry name" value="XANTHINE DEHYDROGENASE"/>
    <property type="match status" value="1"/>
</dbReference>
<protein>
    <recommendedName>
        <fullName evidence="15">2Fe-2S ferredoxin-type domain-containing protein</fullName>
    </recommendedName>
</protein>
<evidence type="ECO:0000313" key="13">
    <source>
        <dbReference type="EMBL" id="ESO84053.1"/>
    </source>
</evidence>
<dbReference type="GO" id="GO:0005506">
    <property type="term" value="F:iron ion binding"/>
    <property type="evidence" value="ECO:0007669"/>
    <property type="project" value="InterPro"/>
</dbReference>
<dbReference type="Pfam" id="PF01799">
    <property type="entry name" value="Fer2_2"/>
    <property type="match status" value="1"/>
</dbReference>
<evidence type="ECO:0000313" key="14">
    <source>
        <dbReference type="Proteomes" id="UP000030746"/>
    </source>
</evidence>
<evidence type="ECO:0000256" key="5">
    <source>
        <dbReference type="ARBA" id="ARBA00022723"/>
    </source>
</evidence>
<dbReference type="Gene3D" id="3.10.20.30">
    <property type="match status" value="1"/>
</dbReference>
<evidence type="ECO:0000256" key="4">
    <source>
        <dbReference type="ARBA" id="ARBA00022714"/>
    </source>
</evidence>
<proteinExistence type="inferred from homology"/>
<evidence type="ECO:0000256" key="3">
    <source>
        <dbReference type="ARBA" id="ARBA00006849"/>
    </source>
</evidence>
<evidence type="ECO:0000256" key="6">
    <source>
        <dbReference type="ARBA" id="ARBA00023002"/>
    </source>
</evidence>
<dbReference type="InterPro" id="IPR016208">
    <property type="entry name" value="Ald_Oxase/xanthine_DH-like"/>
</dbReference>
<comment type="cofactor">
    <cofactor evidence="2">
        <name>FAD</name>
        <dbReference type="ChEBI" id="CHEBI:57692"/>
    </cofactor>
</comment>
<dbReference type="FunFam" id="3.10.20.30:FF:000012">
    <property type="entry name" value="Xanthine dehydrogenase/oxidase"/>
    <property type="match status" value="1"/>
</dbReference>
<dbReference type="EMBL" id="KB203566">
    <property type="protein sequence ID" value="ESO84053.1"/>
    <property type="molecule type" value="Genomic_DNA"/>
</dbReference>
<feature type="non-terminal residue" evidence="13">
    <location>
        <position position="143"/>
    </location>
</feature>
<dbReference type="SUPFAM" id="SSF54292">
    <property type="entry name" value="2Fe-2S ferredoxin-like"/>
    <property type="match status" value="1"/>
</dbReference>
<evidence type="ECO:0008006" key="15">
    <source>
        <dbReference type="Google" id="ProtNLM"/>
    </source>
</evidence>
<comment type="cofactor">
    <cofactor evidence="1">
        <name>Mo-molybdopterin</name>
        <dbReference type="ChEBI" id="CHEBI:71302"/>
    </cofactor>
</comment>
<feature type="non-terminal residue" evidence="13">
    <location>
        <position position="1"/>
    </location>
</feature>
<sequence>PTINLNEYIRDVARLKGTKVMCREGGCGACTVTVSVQTVDLNNSHTFSINSCLCPLYIVDGWVITTIEGLGNTDNVAHPIQTRIAEHNGSQCGYCTPGMVMNMYGLLHQNPQPNKEFIENNFDGNICRCTGYRPILDAMKSFA</sequence>
<evidence type="ECO:0000256" key="2">
    <source>
        <dbReference type="ARBA" id="ARBA00001974"/>
    </source>
</evidence>